<dbReference type="GO" id="GO:0042132">
    <property type="term" value="F:fructose 1,6-bisphosphate 1-phosphatase activity"/>
    <property type="evidence" value="ECO:0007669"/>
    <property type="project" value="UniProtKB-EC"/>
</dbReference>
<accession>A0ABT1SXB7</accession>
<dbReference type="PIRSF" id="PIRSF500210">
    <property type="entry name" value="FBPtase"/>
    <property type="match status" value="1"/>
</dbReference>
<evidence type="ECO:0000256" key="5">
    <source>
        <dbReference type="ARBA" id="ARBA00022723"/>
    </source>
</evidence>
<comment type="caution">
    <text evidence="13">The sequence shown here is derived from an EMBL/GenBank/DDBJ whole genome shotgun (WGS) entry which is preliminary data.</text>
</comment>
<keyword evidence="4 9" id="KW-0963">Cytoplasm</keyword>
<comment type="pathway">
    <text evidence="2">Carbohydrate biosynthesis; Calvin cycle.</text>
</comment>
<protein>
    <recommendedName>
        <fullName evidence="9">Fructose-1,6-bisphosphatase class 1</fullName>
        <shortName evidence="9">FBPase class 1</shortName>
        <ecNumber evidence="9">3.1.3.11</ecNumber>
    </recommendedName>
    <alternativeName>
        <fullName evidence="9">D-fructose-1,6-bisphosphate 1-phosphohydrolase class 1</fullName>
    </alternativeName>
</protein>
<keyword evidence="6 9" id="KW-0378">Hydrolase</keyword>
<feature type="binding site" evidence="9">
    <location>
        <position position="273"/>
    </location>
    <ligand>
        <name>substrate</name>
    </ligand>
</feature>
<comment type="caution">
    <text evidence="9">Lacks conserved residue(s) required for the propagation of feature annotation.</text>
</comment>
<dbReference type="InterPro" id="IPR033391">
    <property type="entry name" value="FBPase_N"/>
</dbReference>
<comment type="subunit">
    <text evidence="9">Homotetramer.</text>
</comment>
<feature type="domain" description="Fructose-1-6-bisphosphatase class 1 C-terminal" evidence="12">
    <location>
        <begin position="200"/>
        <end position="330"/>
    </location>
</feature>
<dbReference type="InterPro" id="IPR020548">
    <property type="entry name" value="Fructose_bisphosphatase_AS"/>
</dbReference>
<dbReference type="PROSITE" id="PS00124">
    <property type="entry name" value="FBPASE"/>
    <property type="match status" value="1"/>
</dbReference>
<dbReference type="Proteomes" id="UP001204376">
    <property type="component" value="Unassembled WGS sequence"/>
</dbReference>
<evidence type="ECO:0000256" key="6">
    <source>
        <dbReference type="ARBA" id="ARBA00022801"/>
    </source>
</evidence>
<dbReference type="PANTHER" id="PTHR11556:SF35">
    <property type="entry name" value="SEDOHEPTULOSE-1,7-BISPHOSPHATASE, CHLOROPLASTIC"/>
    <property type="match status" value="1"/>
</dbReference>
<dbReference type="RefSeq" id="WP_256537206.1">
    <property type="nucleotide sequence ID" value="NZ_JANHOH010000001.1"/>
</dbReference>
<evidence type="ECO:0000256" key="10">
    <source>
        <dbReference type="RuleBase" id="RU000508"/>
    </source>
</evidence>
<dbReference type="InterPro" id="IPR044015">
    <property type="entry name" value="FBPase_C_dom"/>
</dbReference>
<evidence type="ECO:0000313" key="14">
    <source>
        <dbReference type="Proteomes" id="UP001204376"/>
    </source>
</evidence>
<dbReference type="Gene3D" id="3.40.190.80">
    <property type="match status" value="1"/>
</dbReference>
<evidence type="ECO:0000259" key="12">
    <source>
        <dbReference type="Pfam" id="PF18913"/>
    </source>
</evidence>
<dbReference type="PRINTS" id="PR00115">
    <property type="entry name" value="F16BPHPHTASE"/>
</dbReference>
<evidence type="ECO:0000256" key="7">
    <source>
        <dbReference type="ARBA" id="ARBA00022842"/>
    </source>
</evidence>
<dbReference type="Pfam" id="PF18913">
    <property type="entry name" value="FBPase_C"/>
    <property type="match status" value="1"/>
</dbReference>
<evidence type="ECO:0000256" key="8">
    <source>
        <dbReference type="ARBA" id="ARBA00023277"/>
    </source>
</evidence>
<comment type="cofactor">
    <cofactor evidence="9">
        <name>Mg(2+)</name>
        <dbReference type="ChEBI" id="CHEBI:18420"/>
    </cofactor>
    <text evidence="9">Binds 2 magnesium ions per subunit.</text>
</comment>
<dbReference type="EMBL" id="JANHOH010000001">
    <property type="protein sequence ID" value="MCQ6956995.1"/>
    <property type="molecule type" value="Genomic_DNA"/>
</dbReference>
<dbReference type="HAMAP" id="MF_01855">
    <property type="entry name" value="FBPase_class1"/>
    <property type="match status" value="1"/>
</dbReference>
<sequence length="347" mass="37860">MNNIITLGQFIIEKQAQFPYAKGELSRLLRDIGIAAKIVNREVNKAGLMDILGSAGSTNIQGESQQKLDVYANTQFISALTSGGECCIVASEENEDIIRIDSAVSKSARYIVAIDPLDGSSNIDVNVPVGTIFSIYRRISKESLPGLPDVLQKGTEQVAAGYIIYGSSTMLVYTTGHGVNGFTLDPSIGEFCLSHPQMKIPETGTIYSINEGNYVHFPEGVKQYIKYCQVEDVKSCRPYSSRYIGSMVADLHRNLIKGGIFIYPNTAAAPSGKLRLVYECNPLAFVVEQAGGRATNGFSRILDLEVNQLHQRSPIFIGSNHMVMKAEAFMAGNKSKRQIGETTLQIS</sequence>
<feature type="domain" description="Fructose-1-6-bisphosphatase class I N-terminal" evidence="11">
    <location>
        <begin position="5"/>
        <end position="196"/>
    </location>
</feature>
<reference evidence="13 14" key="1">
    <citation type="submission" date="2022-07" db="EMBL/GenBank/DDBJ databases">
        <title>Mucilaginibacter sp. JC4.</title>
        <authorList>
            <person name="Le V."/>
            <person name="Ko S.-R."/>
            <person name="Ahn C.-Y."/>
            <person name="Oh H.-M."/>
        </authorList>
    </citation>
    <scope>NUCLEOTIDE SEQUENCE [LARGE SCALE GENOMIC DNA]</scope>
    <source>
        <strain evidence="13 14">JC4</strain>
    </source>
</reference>
<keyword evidence="8 9" id="KW-0119">Carbohydrate metabolism</keyword>
<gene>
    <name evidence="9 13" type="primary">fbp</name>
    <name evidence="13" type="ORF">NPE20_03465</name>
</gene>
<evidence type="ECO:0000256" key="9">
    <source>
        <dbReference type="HAMAP-Rule" id="MF_01855"/>
    </source>
</evidence>
<dbReference type="PIRSF" id="PIRSF000904">
    <property type="entry name" value="FBPtase_SBPase"/>
    <property type="match status" value="1"/>
</dbReference>
<comment type="similarity">
    <text evidence="3 9 10">Belongs to the FBPase class 1 family.</text>
</comment>
<dbReference type="Pfam" id="PF00316">
    <property type="entry name" value="FBPase"/>
    <property type="match status" value="1"/>
</dbReference>
<dbReference type="PANTHER" id="PTHR11556">
    <property type="entry name" value="FRUCTOSE-1,6-BISPHOSPHATASE-RELATED"/>
    <property type="match status" value="1"/>
</dbReference>
<dbReference type="EC" id="3.1.3.11" evidence="9"/>
<organism evidence="13 14">
    <name type="scientific">Mucilaginibacter aquariorum</name>
    <dbReference type="NCBI Taxonomy" id="2967225"/>
    <lineage>
        <taxon>Bacteria</taxon>
        <taxon>Pseudomonadati</taxon>
        <taxon>Bacteroidota</taxon>
        <taxon>Sphingobacteriia</taxon>
        <taxon>Sphingobacteriales</taxon>
        <taxon>Sphingobacteriaceae</taxon>
        <taxon>Mucilaginibacter</taxon>
    </lineage>
</organism>
<dbReference type="InterPro" id="IPR028343">
    <property type="entry name" value="FBPtase"/>
</dbReference>
<feature type="binding site" evidence="9">
    <location>
        <position position="92"/>
    </location>
    <ligand>
        <name>Mg(2+)</name>
        <dbReference type="ChEBI" id="CHEBI:18420"/>
        <label>1</label>
    </ligand>
</feature>
<feature type="binding site" evidence="9">
    <location>
        <begin position="118"/>
        <end position="121"/>
    </location>
    <ligand>
        <name>substrate</name>
    </ligand>
</feature>
<feature type="binding site" evidence="9">
    <location>
        <position position="118"/>
    </location>
    <ligand>
        <name>Mg(2+)</name>
        <dbReference type="ChEBI" id="CHEBI:18420"/>
        <label>2</label>
    </ligand>
</feature>
<evidence type="ECO:0000313" key="13">
    <source>
        <dbReference type="EMBL" id="MCQ6956995.1"/>
    </source>
</evidence>
<feature type="binding site" evidence="9">
    <location>
        <position position="210"/>
    </location>
    <ligand>
        <name>substrate</name>
    </ligand>
</feature>
<proteinExistence type="inferred from homology"/>
<evidence type="ECO:0000256" key="2">
    <source>
        <dbReference type="ARBA" id="ARBA00005215"/>
    </source>
</evidence>
<dbReference type="Gene3D" id="3.30.540.10">
    <property type="entry name" value="Fructose-1,6-Bisphosphatase, subunit A, domain 1"/>
    <property type="match status" value="1"/>
</dbReference>
<dbReference type="SUPFAM" id="SSF56655">
    <property type="entry name" value="Carbohydrate phosphatase"/>
    <property type="match status" value="1"/>
</dbReference>
<comment type="catalytic activity">
    <reaction evidence="1 9">
        <text>beta-D-fructose 1,6-bisphosphate + H2O = beta-D-fructose 6-phosphate + phosphate</text>
        <dbReference type="Rhea" id="RHEA:11064"/>
        <dbReference type="ChEBI" id="CHEBI:15377"/>
        <dbReference type="ChEBI" id="CHEBI:32966"/>
        <dbReference type="ChEBI" id="CHEBI:43474"/>
        <dbReference type="ChEBI" id="CHEBI:57634"/>
        <dbReference type="EC" id="3.1.3.11"/>
    </reaction>
</comment>
<keyword evidence="7 9" id="KW-0460">Magnesium</keyword>
<evidence type="ECO:0000256" key="3">
    <source>
        <dbReference type="ARBA" id="ARBA00010941"/>
    </source>
</evidence>
<keyword evidence="5 9" id="KW-0479">Metal-binding</keyword>
<evidence type="ECO:0000256" key="4">
    <source>
        <dbReference type="ARBA" id="ARBA00022490"/>
    </source>
</evidence>
<feature type="binding site" evidence="9">
    <location>
        <position position="117"/>
    </location>
    <ligand>
        <name>Mg(2+)</name>
        <dbReference type="ChEBI" id="CHEBI:18420"/>
        <label>1</label>
    </ligand>
</feature>
<dbReference type="CDD" id="cd00354">
    <property type="entry name" value="FBPase"/>
    <property type="match status" value="1"/>
</dbReference>
<keyword evidence="14" id="KW-1185">Reference proteome</keyword>
<evidence type="ECO:0000259" key="11">
    <source>
        <dbReference type="Pfam" id="PF00316"/>
    </source>
</evidence>
<name>A0ABT1SXB7_9SPHI</name>
<feature type="binding site" evidence="9">
    <location>
        <position position="243"/>
    </location>
    <ligand>
        <name>substrate</name>
    </ligand>
</feature>
<comment type="subcellular location">
    <subcellularLocation>
        <location evidence="9">Cytoplasm</location>
    </subcellularLocation>
</comment>
<feature type="binding site" evidence="9">
    <location>
        <position position="279"/>
    </location>
    <ligand>
        <name>Mg(2+)</name>
        <dbReference type="ChEBI" id="CHEBI:18420"/>
        <label>2</label>
    </ligand>
</feature>
<dbReference type="NCBIfam" id="NF006778">
    <property type="entry name" value="PRK09293.1-1"/>
    <property type="match status" value="1"/>
</dbReference>
<dbReference type="InterPro" id="IPR000146">
    <property type="entry name" value="FBPase_class-1"/>
</dbReference>
<evidence type="ECO:0000256" key="1">
    <source>
        <dbReference type="ARBA" id="ARBA00001273"/>
    </source>
</evidence>
<feature type="binding site" evidence="9">
    <location>
        <position position="115"/>
    </location>
    <ligand>
        <name>Mg(2+)</name>
        <dbReference type="ChEBI" id="CHEBI:18420"/>
        <label>1</label>
    </ligand>
</feature>
<feature type="binding site" evidence="9">
    <location>
        <position position="115"/>
    </location>
    <ligand>
        <name>Mg(2+)</name>
        <dbReference type="ChEBI" id="CHEBI:18420"/>
        <label>2</label>
    </ligand>
</feature>